<dbReference type="InterPro" id="IPR013785">
    <property type="entry name" value="Aldolase_TIM"/>
</dbReference>
<reference evidence="3" key="2">
    <citation type="submission" date="2015-01" db="EMBL/GenBank/DDBJ databases">
        <title>Evolutionary Origins and Diversification of the Mycorrhizal Mutualists.</title>
        <authorList>
            <consortium name="DOE Joint Genome Institute"/>
            <consortium name="Mycorrhizal Genomics Consortium"/>
            <person name="Kohler A."/>
            <person name="Kuo A."/>
            <person name="Nagy L.G."/>
            <person name="Floudas D."/>
            <person name="Copeland A."/>
            <person name="Barry K.W."/>
            <person name="Cichocki N."/>
            <person name="Veneault-Fourrey C."/>
            <person name="LaButti K."/>
            <person name="Lindquist E.A."/>
            <person name="Lipzen A."/>
            <person name="Lundell T."/>
            <person name="Morin E."/>
            <person name="Murat C."/>
            <person name="Riley R."/>
            <person name="Ohm R."/>
            <person name="Sun H."/>
            <person name="Tunlid A."/>
            <person name="Henrissat B."/>
            <person name="Grigoriev I.V."/>
            <person name="Hibbett D.S."/>
            <person name="Martin F."/>
        </authorList>
    </citation>
    <scope>NUCLEOTIDE SEQUENCE [LARGE SCALE GENOMIC DNA]</scope>
    <source>
        <strain evidence="3">LaAM-08-1</strain>
    </source>
</reference>
<dbReference type="GO" id="GO:0016491">
    <property type="term" value="F:oxidoreductase activity"/>
    <property type="evidence" value="ECO:0007669"/>
    <property type="project" value="InterPro"/>
</dbReference>
<dbReference type="OrthoDB" id="276546at2759"/>
<dbReference type="Gene3D" id="3.20.20.70">
    <property type="entry name" value="Aldolase class I"/>
    <property type="match status" value="1"/>
</dbReference>
<dbReference type="STRING" id="1095629.A0A0C9XXL8"/>
<evidence type="ECO:0000313" key="3">
    <source>
        <dbReference type="Proteomes" id="UP000054477"/>
    </source>
</evidence>
<dbReference type="AlphaFoldDB" id="A0A0C9XXL8"/>
<feature type="domain" description="NADH:flavin oxidoreductase/NADH oxidase N-terminal" evidence="1">
    <location>
        <begin position="7"/>
        <end position="349"/>
    </location>
</feature>
<dbReference type="EMBL" id="KN838593">
    <property type="protein sequence ID" value="KIK02397.1"/>
    <property type="molecule type" value="Genomic_DNA"/>
</dbReference>
<dbReference type="SUPFAM" id="SSF51395">
    <property type="entry name" value="FMN-linked oxidoreductases"/>
    <property type="match status" value="1"/>
</dbReference>
<evidence type="ECO:0000313" key="2">
    <source>
        <dbReference type="EMBL" id="KIK02397.1"/>
    </source>
</evidence>
<accession>A0A0C9XXL8</accession>
<organism evidence="2 3">
    <name type="scientific">Laccaria amethystina LaAM-08-1</name>
    <dbReference type="NCBI Taxonomy" id="1095629"/>
    <lineage>
        <taxon>Eukaryota</taxon>
        <taxon>Fungi</taxon>
        <taxon>Dikarya</taxon>
        <taxon>Basidiomycota</taxon>
        <taxon>Agaricomycotina</taxon>
        <taxon>Agaricomycetes</taxon>
        <taxon>Agaricomycetidae</taxon>
        <taxon>Agaricales</taxon>
        <taxon>Agaricineae</taxon>
        <taxon>Hydnangiaceae</taxon>
        <taxon>Laccaria</taxon>
    </lineage>
</organism>
<gene>
    <name evidence="2" type="ORF">K443DRAFT_677638</name>
</gene>
<dbReference type="PANTHER" id="PTHR22893:SF91">
    <property type="entry name" value="NADPH DEHYDROGENASE 2-RELATED"/>
    <property type="match status" value="1"/>
</dbReference>
<dbReference type="HOGENOM" id="CLU_012153_0_3_1"/>
<dbReference type="PANTHER" id="PTHR22893">
    <property type="entry name" value="NADH OXIDOREDUCTASE-RELATED"/>
    <property type="match status" value="1"/>
</dbReference>
<proteinExistence type="predicted"/>
<dbReference type="Pfam" id="PF00724">
    <property type="entry name" value="Oxidored_FMN"/>
    <property type="match status" value="1"/>
</dbReference>
<dbReference type="InterPro" id="IPR045247">
    <property type="entry name" value="Oye-like"/>
</dbReference>
<protein>
    <recommendedName>
        <fullName evidence="1">NADH:flavin oxidoreductase/NADH oxidase N-terminal domain-containing protein</fullName>
    </recommendedName>
</protein>
<reference evidence="2 3" key="1">
    <citation type="submission" date="2014-04" db="EMBL/GenBank/DDBJ databases">
        <authorList>
            <consortium name="DOE Joint Genome Institute"/>
            <person name="Kuo A."/>
            <person name="Kohler A."/>
            <person name="Nagy L.G."/>
            <person name="Floudas D."/>
            <person name="Copeland A."/>
            <person name="Barry K.W."/>
            <person name="Cichocki N."/>
            <person name="Veneault-Fourrey C."/>
            <person name="LaButti K."/>
            <person name="Lindquist E.A."/>
            <person name="Lipzen A."/>
            <person name="Lundell T."/>
            <person name="Morin E."/>
            <person name="Murat C."/>
            <person name="Sun H."/>
            <person name="Tunlid A."/>
            <person name="Henrissat B."/>
            <person name="Grigoriev I.V."/>
            <person name="Hibbett D.S."/>
            <person name="Martin F."/>
            <person name="Nordberg H.P."/>
            <person name="Cantor M.N."/>
            <person name="Hua S.X."/>
        </authorList>
    </citation>
    <scope>NUCLEOTIDE SEQUENCE [LARGE SCALE GENOMIC DNA]</scope>
    <source>
        <strain evidence="2 3">LaAM-08-1</strain>
    </source>
</reference>
<dbReference type="Proteomes" id="UP000054477">
    <property type="component" value="Unassembled WGS sequence"/>
</dbReference>
<dbReference type="InterPro" id="IPR001155">
    <property type="entry name" value="OxRdtase_FMN_N"/>
</dbReference>
<sequence length="374" mass="40838">MSSPTTLFTPLQIGDLTISNRIGMSALTRNRAANGGIPTELMAEYYAQRAAGGAGLIISEGTLITPQGTEWPDAPGMWVREQVEGWKKVTDAVHREGGYIYSQLWHVGRLARPEGGPGKPDFPVYAPSTIPARGGKYRHLPNQPGHCGTPTAIDDPWTIVKEYRKAAYKAKAAGFDGVELHASGSLIAQFLDASSNQRTDQWGGSVENRARFGLEVLKQLIAMFGRNVSLKVSPTGGYGDLGMPLEENIETYRYFLSEADKLNLSYITLRRYSPLLDAEFDGKKRATVHDVLESYCLCIKHAKVFLNANVTAEEGAKLVADGSVDGIFIGFSWITHPDLAKRVQHGKPLDNIPDIPHLQTGGAEGYTNYPTAVY</sequence>
<name>A0A0C9XXL8_9AGAR</name>
<evidence type="ECO:0000259" key="1">
    <source>
        <dbReference type="Pfam" id="PF00724"/>
    </source>
</evidence>
<dbReference type="GO" id="GO:0010181">
    <property type="term" value="F:FMN binding"/>
    <property type="evidence" value="ECO:0007669"/>
    <property type="project" value="InterPro"/>
</dbReference>
<keyword evidence="3" id="KW-1185">Reference proteome</keyword>